<evidence type="ECO:0000313" key="2">
    <source>
        <dbReference type="Proteomes" id="UP000743370"/>
    </source>
</evidence>
<proteinExistence type="predicted"/>
<comment type="caution">
    <text evidence="1">The sequence shown here is derived from an EMBL/GenBank/DDBJ whole genome shotgun (WGS) entry which is preliminary data.</text>
</comment>
<evidence type="ECO:0000313" key="1">
    <source>
        <dbReference type="EMBL" id="KAG2407969.1"/>
    </source>
</evidence>
<accession>A0A8T0L7P6</accession>
<organism evidence="1 2">
    <name type="scientific">Phaseolus angularis</name>
    <name type="common">Azuki bean</name>
    <name type="synonym">Vigna angularis</name>
    <dbReference type="NCBI Taxonomy" id="3914"/>
    <lineage>
        <taxon>Eukaryota</taxon>
        <taxon>Viridiplantae</taxon>
        <taxon>Streptophyta</taxon>
        <taxon>Embryophyta</taxon>
        <taxon>Tracheophyta</taxon>
        <taxon>Spermatophyta</taxon>
        <taxon>Magnoliopsida</taxon>
        <taxon>eudicotyledons</taxon>
        <taxon>Gunneridae</taxon>
        <taxon>Pentapetalae</taxon>
        <taxon>rosids</taxon>
        <taxon>fabids</taxon>
        <taxon>Fabales</taxon>
        <taxon>Fabaceae</taxon>
        <taxon>Papilionoideae</taxon>
        <taxon>50 kb inversion clade</taxon>
        <taxon>NPAAA clade</taxon>
        <taxon>indigoferoid/millettioid clade</taxon>
        <taxon>Phaseoleae</taxon>
        <taxon>Vigna</taxon>
    </lineage>
</organism>
<dbReference type="EMBL" id="JABFOF010000001">
    <property type="protein sequence ID" value="KAG2407969.1"/>
    <property type="molecule type" value="Genomic_DNA"/>
</dbReference>
<dbReference type="Proteomes" id="UP000743370">
    <property type="component" value="Unassembled WGS sequence"/>
</dbReference>
<reference evidence="1 2" key="1">
    <citation type="submission" date="2020-05" db="EMBL/GenBank/DDBJ databases">
        <title>Vigna angularis (adzuki bean) Var. LongXiaoDou No. 4 denovo assembly.</title>
        <authorList>
            <person name="Xiang H."/>
        </authorList>
    </citation>
    <scope>NUCLEOTIDE SEQUENCE [LARGE SCALE GENOMIC DNA]</scope>
    <source>
        <tissue evidence="1">Leaf</tissue>
    </source>
</reference>
<dbReference type="AlphaFoldDB" id="A0A8T0L7P6"/>
<protein>
    <submittedName>
        <fullName evidence="1">Uncharacterized protein</fullName>
    </submittedName>
</protein>
<name>A0A8T0L7P6_PHAAN</name>
<sequence>MSREKKNLPILSQKTGAVKEIEQREKKRIRADRVTELRSSKGIIKAGKVNLRHKKDERITKGNKARIAIFSHSFLELLGLKILKVERYKMHKKFKKAVEKHDEDLREEN</sequence>
<gene>
    <name evidence="1" type="ORF">HKW66_Vig0027910</name>
</gene>